<protein>
    <submittedName>
        <fullName evidence="1">Uncharacterized protein</fullName>
    </submittedName>
</protein>
<proteinExistence type="predicted"/>
<evidence type="ECO:0000313" key="1">
    <source>
        <dbReference type="Ensembl" id="ENSGMOP00000056373.1"/>
    </source>
</evidence>
<dbReference type="AlphaFoldDB" id="A0A8C5FRL9"/>
<name>A0A8C5FRL9_GADMO</name>
<reference evidence="1" key="2">
    <citation type="submission" date="2025-09" db="UniProtKB">
        <authorList>
            <consortium name="Ensembl"/>
        </authorList>
    </citation>
    <scope>IDENTIFICATION</scope>
</reference>
<keyword evidence="2" id="KW-1185">Reference proteome</keyword>
<reference evidence="1" key="1">
    <citation type="submission" date="2025-08" db="UniProtKB">
        <authorList>
            <consortium name="Ensembl"/>
        </authorList>
    </citation>
    <scope>IDENTIFICATION</scope>
</reference>
<accession>A0A8C5FRL9</accession>
<organism evidence="1 2">
    <name type="scientific">Gadus morhua</name>
    <name type="common">Atlantic cod</name>
    <dbReference type="NCBI Taxonomy" id="8049"/>
    <lineage>
        <taxon>Eukaryota</taxon>
        <taxon>Metazoa</taxon>
        <taxon>Chordata</taxon>
        <taxon>Craniata</taxon>
        <taxon>Vertebrata</taxon>
        <taxon>Euteleostomi</taxon>
        <taxon>Actinopterygii</taxon>
        <taxon>Neopterygii</taxon>
        <taxon>Teleostei</taxon>
        <taxon>Neoteleostei</taxon>
        <taxon>Acanthomorphata</taxon>
        <taxon>Zeiogadaria</taxon>
        <taxon>Gadariae</taxon>
        <taxon>Gadiformes</taxon>
        <taxon>Gadoidei</taxon>
        <taxon>Gadidae</taxon>
        <taxon>Gadus</taxon>
    </lineage>
</organism>
<evidence type="ECO:0000313" key="2">
    <source>
        <dbReference type="Proteomes" id="UP000694546"/>
    </source>
</evidence>
<dbReference type="Ensembl" id="ENSGMOT00000067407.1">
    <property type="protein sequence ID" value="ENSGMOP00000056373.1"/>
    <property type="gene ID" value="ENSGMOG00000029621.1"/>
</dbReference>
<dbReference type="Proteomes" id="UP000694546">
    <property type="component" value="Chromosome 4"/>
</dbReference>
<sequence length="87" mass="9845">GYQGRGFYLLKHRPRAKDGFIRAVEPYLERAHLKVVEREGFNGVDHKGAHCEVKNSFIETLKYILNFEAVCRSVAAVGQLADKLVLT</sequence>